<evidence type="ECO:0000313" key="2">
    <source>
        <dbReference type="EMBL" id="KGQ05556.1"/>
    </source>
</evidence>
<dbReference type="Proteomes" id="UP000030106">
    <property type="component" value="Unassembled WGS sequence"/>
</dbReference>
<comment type="caution">
    <text evidence="2">The sequence shown here is derived from an EMBL/GenBank/DDBJ whole genome shotgun (WGS) entry which is preliminary data.</text>
</comment>
<organism evidence="2 3">
    <name type="scientific">Beauveria bassiana D1-5</name>
    <dbReference type="NCBI Taxonomy" id="1245745"/>
    <lineage>
        <taxon>Eukaryota</taxon>
        <taxon>Fungi</taxon>
        <taxon>Dikarya</taxon>
        <taxon>Ascomycota</taxon>
        <taxon>Pezizomycotina</taxon>
        <taxon>Sordariomycetes</taxon>
        <taxon>Hypocreomycetidae</taxon>
        <taxon>Hypocreales</taxon>
        <taxon>Cordycipitaceae</taxon>
        <taxon>Beauveria</taxon>
    </lineage>
</organism>
<gene>
    <name evidence="2" type="ORF">BBAD15_g9153</name>
</gene>
<sequence>MSPSEPVTIVLVHGAWHGPWCWRHQIPELQKFGYQVETIHLPSAQGIVGKTQYDDANALRRLLEALLSAGKRVVVVGHSYAGPIGCAAMIGLSEQERAGKQLAGGVLGLVALCAFLFPGGMDQGAEIRRMNGLPYVVWDSPSDGLFVPKDPQSMFFPPDVPQDRADWAIPQLRPQSMAANRGIVPPQAWQEDANHYAGKLGYIACTDDNLVSFENQMAFVDGAGGRDKWTVRELRGSSHSPFLSRPQEVASVVHEMIGQFSKSTSR</sequence>
<dbReference type="EMBL" id="ANFO01000936">
    <property type="protein sequence ID" value="KGQ05556.1"/>
    <property type="molecule type" value="Genomic_DNA"/>
</dbReference>
<proteinExistence type="predicted"/>
<evidence type="ECO:0000313" key="3">
    <source>
        <dbReference type="Proteomes" id="UP000030106"/>
    </source>
</evidence>
<dbReference type="InterPro" id="IPR052897">
    <property type="entry name" value="Sec-Metab_Biosynth_Hydrolase"/>
</dbReference>
<name>A0A0A2VCC4_BEABA</name>
<dbReference type="AlphaFoldDB" id="A0A0A2VCC4"/>
<dbReference type="PANTHER" id="PTHR37017:SF11">
    <property type="entry name" value="ESTERASE_LIPASE_THIOESTERASE DOMAIN-CONTAINING PROTEIN"/>
    <property type="match status" value="1"/>
</dbReference>
<dbReference type="InterPro" id="IPR000073">
    <property type="entry name" value="AB_hydrolase_1"/>
</dbReference>
<dbReference type="SUPFAM" id="SSF53474">
    <property type="entry name" value="alpha/beta-Hydrolases"/>
    <property type="match status" value="1"/>
</dbReference>
<dbReference type="STRING" id="1245745.A0A0A2VCC4"/>
<reference evidence="2 3" key="1">
    <citation type="submission" date="2012-10" db="EMBL/GenBank/DDBJ databases">
        <title>Genome sequencing and analysis of entomopathogenic fungi Beauveria bassiana D1-5.</title>
        <authorList>
            <person name="Li Q."/>
            <person name="Wang L."/>
            <person name="Zhang Z."/>
            <person name="Wang Q."/>
            <person name="Ren J."/>
            <person name="Wang M."/>
            <person name="Xu W."/>
            <person name="Wang J."/>
            <person name="Lu Y."/>
            <person name="Du Q."/>
            <person name="Sun Z."/>
        </authorList>
    </citation>
    <scope>NUCLEOTIDE SEQUENCE [LARGE SCALE GENOMIC DNA]</scope>
    <source>
        <strain evidence="2 3">D1-5</strain>
    </source>
</reference>
<dbReference type="Pfam" id="PF12697">
    <property type="entry name" value="Abhydrolase_6"/>
    <property type="match status" value="1"/>
</dbReference>
<dbReference type="InterPro" id="IPR029058">
    <property type="entry name" value="AB_hydrolase_fold"/>
</dbReference>
<dbReference type="Gene3D" id="3.40.50.1820">
    <property type="entry name" value="alpha/beta hydrolase"/>
    <property type="match status" value="1"/>
</dbReference>
<dbReference type="PANTHER" id="PTHR37017">
    <property type="entry name" value="AB HYDROLASE-1 DOMAIN-CONTAINING PROTEIN-RELATED"/>
    <property type="match status" value="1"/>
</dbReference>
<feature type="domain" description="AB hydrolase-1" evidence="1">
    <location>
        <begin position="9"/>
        <end position="251"/>
    </location>
</feature>
<dbReference type="OrthoDB" id="408373at2759"/>
<accession>A0A0A2VCC4</accession>
<evidence type="ECO:0000259" key="1">
    <source>
        <dbReference type="Pfam" id="PF12697"/>
    </source>
</evidence>
<dbReference type="eggNOG" id="ENOG502RS7B">
    <property type="taxonomic scope" value="Eukaryota"/>
</dbReference>
<protein>
    <submittedName>
        <fullName evidence="2">Putative esterase PIR7A</fullName>
    </submittedName>
</protein>
<dbReference type="HOGENOM" id="CLU_046066_1_3_1"/>